<feature type="compositionally biased region" description="Low complexity" evidence="1">
    <location>
        <begin position="65"/>
        <end position="74"/>
    </location>
</feature>
<feature type="region of interest" description="Disordered" evidence="1">
    <location>
        <begin position="32"/>
        <end position="83"/>
    </location>
</feature>
<dbReference type="PANTHER" id="PTHR48148:SF2">
    <property type="entry name" value="PA14 DOMAIN-CONTAINING PROTEIN"/>
    <property type="match status" value="1"/>
</dbReference>
<dbReference type="EMBL" id="BEHT01000017">
    <property type="protein sequence ID" value="GBC98926.1"/>
    <property type="molecule type" value="Genomic_DNA"/>
</dbReference>
<accession>A0A2H5XCL6</accession>
<proteinExistence type="predicted"/>
<feature type="compositionally biased region" description="Low complexity" evidence="1">
    <location>
        <begin position="45"/>
        <end position="55"/>
    </location>
</feature>
<name>A0A2H5XCL6_9BACT</name>
<gene>
    <name evidence="2" type="ORF">HRbin17_01445</name>
</gene>
<comment type="caution">
    <text evidence="2">The sequence shown here is derived from an EMBL/GenBank/DDBJ whole genome shotgun (WGS) entry which is preliminary data.</text>
</comment>
<dbReference type="Proteomes" id="UP000236173">
    <property type="component" value="Unassembled WGS sequence"/>
</dbReference>
<sequence>MQRETALALLGITVIVVIILVAYATQLLRPSTPLAPQETAPPPTTAATTPAGVAPPTLPAPPAGAAPAALATPTVRPMPETPPVIAAPAQSAAMPAPSGALNPAVLPPVPGMGALPPSPSPSPAKATEPTVPEPVRWAQQLVQQERPQWRIRLVTAADIRLGAEGFSVALSGDQLEVAARSPVGWLYGLLEVADRLRAGEPVPSRWQWQPPFPERGWVEPVASLVPSRWTPATLQSIVQQRLRSLAWHRFNRWVLESTGQEPFLTALLTEARTKAPLYGVRVVVWAPLTPAVQAWRQQGGCVVTDRPTPAPTAVLWATDMKALLKADAPLIAAPLQEGHLFAPLLPPALRSVPRPQRARIVLIGGPEGAHEGLFWFDPEWAQAIVRSIRDEGLSGLWLRVRSVPTLWGAMAFAAVFRDSDEPAERRWLRRWVRRWGNRAGQWLAAFRDVSRIMPEVVMLLGTAPDNGRPFRPQFGVPLARFFDRRPVDPAWGTTVLSVPDTVQQAAALERDAVLTASDIAQRLHRRAESALFALTQLPEPAEPDWQQAKRAAMLTAWLGKHFAHKVEAAMAWLQWERGDRTAGRTVVAALDNAVQAWHRAALVASALYGPVNAWAQRLPEWQREAATYRARIAPALP</sequence>
<evidence type="ECO:0000256" key="1">
    <source>
        <dbReference type="SAM" id="MobiDB-lite"/>
    </source>
</evidence>
<evidence type="ECO:0000313" key="3">
    <source>
        <dbReference type="Proteomes" id="UP000236173"/>
    </source>
</evidence>
<protein>
    <submittedName>
        <fullName evidence="2">Uncharacterized protein</fullName>
    </submittedName>
</protein>
<reference evidence="3" key="1">
    <citation type="submission" date="2017-09" db="EMBL/GenBank/DDBJ databases">
        <title>Metaegenomics of thermophilic ammonia-oxidizing enrichment culture.</title>
        <authorList>
            <person name="Kato S."/>
            <person name="Suzuki K."/>
        </authorList>
    </citation>
    <scope>NUCLEOTIDE SEQUENCE [LARGE SCALE GENOMIC DNA]</scope>
</reference>
<evidence type="ECO:0000313" key="2">
    <source>
        <dbReference type="EMBL" id="GBC98926.1"/>
    </source>
</evidence>
<dbReference type="PANTHER" id="PTHR48148">
    <property type="entry name" value="KERATINOCYTE PROLINE-RICH PROTEIN"/>
    <property type="match status" value="1"/>
</dbReference>
<organism evidence="2 3">
    <name type="scientific">Candidatus Fervidibacter japonicus</name>
    <dbReference type="NCBI Taxonomy" id="2035412"/>
    <lineage>
        <taxon>Bacteria</taxon>
        <taxon>Candidatus Fervidibacterota</taxon>
        <taxon>Candidatus Fervidibacter</taxon>
    </lineage>
</organism>
<dbReference type="AlphaFoldDB" id="A0A2H5XCL6"/>